<keyword evidence="3" id="KW-1185">Reference proteome</keyword>
<reference evidence="2" key="2">
    <citation type="submission" date="2020-09" db="EMBL/GenBank/DDBJ databases">
        <authorList>
            <person name="Sun Q."/>
            <person name="Ohkuma M."/>
        </authorList>
    </citation>
    <scope>NUCLEOTIDE SEQUENCE</scope>
    <source>
        <strain evidence="2">JCM 13306</strain>
    </source>
</reference>
<accession>A0A919F645</accession>
<dbReference type="AlphaFoldDB" id="A0A919F645"/>
<evidence type="ECO:0000313" key="2">
    <source>
        <dbReference type="EMBL" id="GHH50103.1"/>
    </source>
</evidence>
<evidence type="ECO:0000256" key="1">
    <source>
        <dbReference type="SAM" id="MobiDB-lite"/>
    </source>
</evidence>
<evidence type="ECO:0000313" key="3">
    <source>
        <dbReference type="Proteomes" id="UP000623958"/>
    </source>
</evidence>
<dbReference type="Proteomes" id="UP000623958">
    <property type="component" value="Unassembled WGS sequence"/>
</dbReference>
<sequence>MGRGLLSSPAERGGGLRHGLALWGGGQRAARVSGQVEAGPDGPAELGGGPESGRKVDTGLETPPECVRLTFSLAGGPDRDLRQARDGFRQAGRPA</sequence>
<feature type="compositionally biased region" description="Basic and acidic residues" evidence="1">
    <location>
        <begin position="77"/>
        <end position="88"/>
    </location>
</feature>
<comment type="caution">
    <text evidence="2">The sequence shown here is derived from an EMBL/GenBank/DDBJ whole genome shotgun (WGS) entry which is preliminary data.</text>
</comment>
<proteinExistence type="predicted"/>
<organism evidence="2 3">
    <name type="scientific">Xanthomonas boreopolis</name>
    <dbReference type="NCBI Taxonomy" id="86183"/>
    <lineage>
        <taxon>Bacteria</taxon>
        <taxon>Pseudomonadati</taxon>
        <taxon>Pseudomonadota</taxon>
        <taxon>Gammaproteobacteria</taxon>
        <taxon>Lysobacterales</taxon>
        <taxon>Lysobacteraceae</taxon>
        <taxon>Xanthomonas</taxon>
    </lineage>
</organism>
<reference evidence="2" key="1">
    <citation type="journal article" date="2014" name="Int. J. Syst. Evol. Microbiol.">
        <title>Complete genome sequence of Corynebacterium casei LMG S-19264T (=DSM 44701T), isolated from a smear-ripened cheese.</title>
        <authorList>
            <consortium name="US DOE Joint Genome Institute (JGI-PGF)"/>
            <person name="Walter F."/>
            <person name="Albersmeier A."/>
            <person name="Kalinowski J."/>
            <person name="Ruckert C."/>
        </authorList>
    </citation>
    <scope>NUCLEOTIDE SEQUENCE</scope>
    <source>
        <strain evidence="2">JCM 13306</strain>
    </source>
</reference>
<feature type="region of interest" description="Disordered" evidence="1">
    <location>
        <begin position="1"/>
        <end position="20"/>
    </location>
</feature>
<name>A0A919F645_9XANT</name>
<gene>
    <name evidence="2" type="ORF">GCM10009090_10450</name>
</gene>
<dbReference type="EMBL" id="BNBA01000006">
    <property type="protein sequence ID" value="GHH50103.1"/>
    <property type="molecule type" value="Genomic_DNA"/>
</dbReference>
<protein>
    <submittedName>
        <fullName evidence="2">Uncharacterized protein</fullName>
    </submittedName>
</protein>
<feature type="region of interest" description="Disordered" evidence="1">
    <location>
        <begin position="27"/>
        <end position="95"/>
    </location>
</feature>